<dbReference type="FunCoup" id="G0P844">
    <property type="interactions" value="1703"/>
</dbReference>
<evidence type="ECO:0000313" key="2">
    <source>
        <dbReference type="EMBL" id="EGT47604.1"/>
    </source>
</evidence>
<dbReference type="EMBL" id="GL380126">
    <property type="protein sequence ID" value="EGT47604.1"/>
    <property type="molecule type" value="Genomic_DNA"/>
</dbReference>
<dbReference type="HOGENOM" id="CLU_485920_0_0_1"/>
<keyword evidence="3" id="KW-1185">Reference proteome</keyword>
<feature type="region of interest" description="Disordered" evidence="1">
    <location>
        <begin position="76"/>
        <end position="114"/>
    </location>
</feature>
<dbReference type="OrthoDB" id="5800048at2759"/>
<dbReference type="eggNOG" id="ENOG502RT5Y">
    <property type="taxonomic scope" value="Eukaryota"/>
</dbReference>
<dbReference type="AlphaFoldDB" id="G0P844"/>
<dbReference type="OMA" id="CPKTWPP"/>
<dbReference type="STRING" id="135651.G0P844"/>
<proteinExistence type="predicted"/>
<sequence length="561" mass="64422">MWPPSSGKPGLLDLPRSREIYAPHRMSEPITSPTKHSKGTSPNKFSPPQTPKPMGVGLMEEAKKVYKKFNFGVQRCDPPPITTAHSSPAKLVREEAKELPEDIEQEDTHSDEERERIEAIKRQWIENGFTNPEDWPRLKVASNYDEDPKLQKTAAILQEDIRKFRRCRLRKGNCEKENDEDEDEHDNKDTWAVIEEFGSEDNRFEASELIEYKDHDWCVALRICREKTEKNSVQLLVYSYQCGIQRLKLTTEQMNSLGETLLLKYKTKADGSCEVLPIYSALPSTGLVSLKYRNNKGIELRIYGISNFVDFDKDPDAMAHKTMIWTDPIGPIYLTSADRSNIRRKLMMTESKTFAPLRMCQITVKGEFSSIVSNGTFLKWTISSFTPLIEEAPKDPSIGRNLWPARVIRLDDLVKDKNAVPRTAFGQFHQTQTGFWLKSLSEPSLKIYAGAHLTGILNSAGPKYSENGIMMAYVVPSFEQNKFSYYEALIVGPPRVVMIITEGRFLNYYPKTFTPLVQKLTDEYVNRKEAKKQVTEPPIIMKQPEHRLKSVKGFEEFHFDF</sequence>
<name>G0P844_CAEBE</name>
<protein>
    <submittedName>
        <fullName evidence="2">Uncharacterized protein</fullName>
    </submittedName>
</protein>
<evidence type="ECO:0000313" key="3">
    <source>
        <dbReference type="Proteomes" id="UP000008068"/>
    </source>
</evidence>
<evidence type="ECO:0000256" key="1">
    <source>
        <dbReference type="SAM" id="MobiDB-lite"/>
    </source>
</evidence>
<gene>
    <name evidence="2" type="ORF">CAEBREN_15000</name>
</gene>
<dbReference type="InParanoid" id="G0P844"/>
<organism evidence="3">
    <name type="scientific">Caenorhabditis brenneri</name>
    <name type="common">Nematode worm</name>
    <dbReference type="NCBI Taxonomy" id="135651"/>
    <lineage>
        <taxon>Eukaryota</taxon>
        <taxon>Metazoa</taxon>
        <taxon>Ecdysozoa</taxon>
        <taxon>Nematoda</taxon>
        <taxon>Chromadorea</taxon>
        <taxon>Rhabditida</taxon>
        <taxon>Rhabditina</taxon>
        <taxon>Rhabditomorpha</taxon>
        <taxon>Rhabditoidea</taxon>
        <taxon>Rhabditidae</taxon>
        <taxon>Peloderinae</taxon>
        <taxon>Caenorhabditis</taxon>
    </lineage>
</organism>
<feature type="compositionally biased region" description="Basic and acidic residues" evidence="1">
    <location>
        <begin position="15"/>
        <end position="27"/>
    </location>
</feature>
<feature type="compositionally biased region" description="Basic and acidic residues" evidence="1">
    <location>
        <begin position="91"/>
        <end position="114"/>
    </location>
</feature>
<feature type="compositionally biased region" description="Polar residues" evidence="1">
    <location>
        <begin position="29"/>
        <end position="47"/>
    </location>
</feature>
<feature type="region of interest" description="Disordered" evidence="1">
    <location>
        <begin position="1"/>
        <end position="55"/>
    </location>
</feature>
<dbReference type="Proteomes" id="UP000008068">
    <property type="component" value="Unassembled WGS sequence"/>
</dbReference>
<accession>G0P844</accession>
<reference evidence="3" key="1">
    <citation type="submission" date="2011-07" db="EMBL/GenBank/DDBJ databases">
        <authorList>
            <consortium name="Caenorhabditis brenneri Sequencing and Analysis Consortium"/>
            <person name="Wilson R.K."/>
        </authorList>
    </citation>
    <scope>NUCLEOTIDE SEQUENCE [LARGE SCALE GENOMIC DNA]</scope>
    <source>
        <strain evidence="3">PB2801</strain>
    </source>
</reference>